<accession>A0A238K220</accession>
<gene>
    <name evidence="4" type="ORF">OCA8868_01188</name>
</gene>
<name>A0A238K220_9RHOB</name>
<dbReference type="Pfam" id="PF03061">
    <property type="entry name" value="4HBT"/>
    <property type="match status" value="1"/>
</dbReference>
<dbReference type="RefSeq" id="WP_093995651.1">
    <property type="nucleotide sequence ID" value="NZ_FXYD01000002.1"/>
</dbReference>
<dbReference type="PANTHER" id="PTHR21660">
    <property type="entry name" value="THIOESTERASE SUPERFAMILY MEMBER-RELATED"/>
    <property type="match status" value="1"/>
</dbReference>
<dbReference type="AlphaFoldDB" id="A0A238K220"/>
<dbReference type="InterPro" id="IPR039298">
    <property type="entry name" value="ACOT13"/>
</dbReference>
<protein>
    <recommendedName>
        <fullName evidence="3">Thioesterase domain-containing protein</fullName>
    </recommendedName>
</protein>
<evidence type="ECO:0000256" key="1">
    <source>
        <dbReference type="ARBA" id="ARBA00008324"/>
    </source>
</evidence>
<evidence type="ECO:0000313" key="4">
    <source>
        <dbReference type="EMBL" id="SMX36958.1"/>
    </source>
</evidence>
<proteinExistence type="inferred from homology"/>
<keyword evidence="5" id="KW-1185">Reference proteome</keyword>
<sequence length="138" mass="14882">MEPRNENWKARCEAGFFTQDVMGTLGVSIAELVPGRIVLEMPFNAAFTQHHGFLHAGTVTTVLDSACGFAAFTLMPEDREVLTVEFKSNFLSPAKGSVFRFEGEVVKSGRTLSVTRGTAFADGVAISTMQATMMAVAL</sequence>
<feature type="domain" description="Thioesterase" evidence="3">
    <location>
        <begin position="51"/>
        <end position="123"/>
    </location>
</feature>
<dbReference type="InterPro" id="IPR006683">
    <property type="entry name" value="Thioestr_dom"/>
</dbReference>
<keyword evidence="2" id="KW-0378">Hydrolase</keyword>
<dbReference type="NCBIfam" id="TIGR00369">
    <property type="entry name" value="unchar_dom_1"/>
    <property type="match status" value="1"/>
</dbReference>
<reference evidence="5" key="1">
    <citation type="submission" date="2017-05" db="EMBL/GenBank/DDBJ databases">
        <authorList>
            <person name="Rodrigo-Torres L."/>
            <person name="Arahal R. D."/>
            <person name="Lucena T."/>
        </authorList>
    </citation>
    <scope>NUCLEOTIDE SEQUENCE [LARGE SCALE GENOMIC DNA]</scope>
    <source>
        <strain evidence="5">CECT 8868</strain>
    </source>
</reference>
<dbReference type="Proteomes" id="UP000203464">
    <property type="component" value="Unassembled WGS sequence"/>
</dbReference>
<dbReference type="OrthoDB" id="9806185at2"/>
<dbReference type="SUPFAM" id="SSF54637">
    <property type="entry name" value="Thioesterase/thiol ester dehydrase-isomerase"/>
    <property type="match status" value="1"/>
</dbReference>
<organism evidence="4 5">
    <name type="scientific">Octadecabacter ascidiaceicola</name>
    <dbReference type="NCBI Taxonomy" id="1655543"/>
    <lineage>
        <taxon>Bacteria</taxon>
        <taxon>Pseudomonadati</taxon>
        <taxon>Pseudomonadota</taxon>
        <taxon>Alphaproteobacteria</taxon>
        <taxon>Rhodobacterales</taxon>
        <taxon>Roseobacteraceae</taxon>
        <taxon>Octadecabacter</taxon>
    </lineage>
</organism>
<dbReference type="PANTHER" id="PTHR21660:SF1">
    <property type="entry name" value="ACYL-COENZYME A THIOESTERASE 13"/>
    <property type="match status" value="1"/>
</dbReference>
<dbReference type="GO" id="GO:0047617">
    <property type="term" value="F:fatty acyl-CoA hydrolase activity"/>
    <property type="evidence" value="ECO:0007669"/>
    <property type="project" value="InterPro"/>
</dbReference>
<evidence type="ECO:0000256" key="2">
    <source>
        <dbReference type="ARBA" id="ARBA00022801"/>
    </source>
</evidence>
<evidence type="ECO:0000259" key="3">
    <source>
        <dbReference type="Pfam" id="PF03061"/>
    </source>
</evidence>
<dbReference type="InterPro" id="IPR003736">
    <property type="entry name" value="PAAI_dom"/>
</dbReference>
<dbReference type="EMBL" id="FXYD01000002">
    <property type="protein sequence ID" value="SMX36958.1"/>
    <property type="molecule type" value="Genomic_DNA"/>
</dbReference>
<dbReference type="CDD" id="cd03443">
    <property type="entry name" value="PaaI_thioesterase"/>
    <property type="match status" value="1"/>
</dbReference>
<dbReference type="InterPro" id="IPR029069">
    <property type="entry name" value="HotDog_dom_sf"/>
</dbReference>
<comment type="similarity">
    <text evidence="1">Belongs to the thioesterase PaaI family.</text>
</comment>
<evidence type="ECO:0000313" key="5">
    <source>
        <dbReference type="Proteomes" id="UP000203464"/>
    </source>
</evidence>
<dbReference type="Gene3D" id="3.10.129.10">
    <property type="entry name" value="Hotdog Thioesterase"/>
    <property type="match status" value="1"/>
</dbReference>